<feature type="chain" id="PRO_5013020753" evidence="1">
    <location>
        <begin position="21"/>
        <end position="645"/>
    </location>
</feature>
<gene>
    <name evidence="2" type="ORF">SAMN05421545_0797</name>
</gene>
<dbReference type="InterPro" id="IPR026444">
    <property type="entry name" value="Secre_tail"/>
</dbReference>
<dbReference type="Pfam" id="PF14099">
    <property type="entry name" value="Polysacc_lyase"/>
    <property type="match status" value="1"/>
</dbReference>
<dbReference type="InterPro" id="IPR025975">
    <property type="entry name" value="Polysacc_lyase"/>
</dbReference>
<keyword evidence="3" id="KW-1185">Reference proteome</keyword>
<protein>
    <submittedName>
        <fullName evidence="2">Por secretion system C-terminal sorting domain-containing protein</fullName>
    </submittedName>
</protein>
<name>A0A1N6UBF3_9BACT</name>
<evidence type="ECO:0000256" key="1">
    <source>
        <dbReference type="SAM" id="SignalP"/>
    </source>
</evidence>
<dbReference type="NCBIfam" id="TIGR04183">
    <property type="entry name" value="Por_Secre_tail"/>
    <property type="match status" value="1"/>
</dbReference>
<evidence type="ECO:0000313" key="2">
    <source>
        <dbReference type="EMBL" id="SIQ62897.1"/>
    </source>
</evidence>
<keyword evidence="1" id="KW-0732">Signal</keyword>
<dbReference type="InterPro" id="IPR013320">
    <property type="entry name" value="ConA-like_dom_sf"/>
</dbReference>
<dbReference type="EMBL" id="FTNM01000001">
    <property type="protein sequence ID" value="SIQ62897.1"/>
    <property type="molecule type" value="Genomic_DNA"/>
</dbReference>
<dbReference type="RefSeq" id="WP_076421155.1">
    <property type="nucleotide sequence ID" value="NZ_FTNM01000001.1"/>
</dbReference>
<dbReference type="GO" id="GO:0004553">
    <property type="term" value="F:hydrolase activity, hydrolyzing O-glycosyl compounds"/>
    <property type="evidence" value="ECO:0007669"/>
    <property type="project" value="UniProtKB-ARBA"/>
</dbReference>
<sequence>MLKITSILYCLLLISFNAFAQTSLVPFGSSWRYLDNGTNQNTNWRTVAFKDTKWKTANGKFGYGISDAATVISFGSNPSKKYITTYFRKSISITDPAIYSSFTINVKRDDGAVVYVNGKEVHRSNMPTGNVAFTTLAKEAADSGTVPQSFSISPSAFYKGTNVIAVEIHQAQANTPDMAFDLELIAHAVPTPTDQIPPTVTSINRQNPTTEVTSASNLSFRVTFSEKVAGVDAADFTATTSGTVSGTVTSTAAVGTAGNTYDLTVGTVSGEGTLRLDLQETGTGIMDVAGNVINGGYTGGQSYSIQQPALEQPKVLYYEGFESGVGFTGMNIQTSTTYGFNVVGNPTYQDLKVGRWELRAGDPPASNGTRAEVLFSEDLAQQETWHSFVGYFPSEDNLIDTDDEAFNQWHQGSSFGRPMMTFRTENGRFEVLRRSPDGSKTHYYIMGSIIYDQWVHFVIHIKQHLTDGVMQVWINGELKMDYQGPTMFDGPIGRWKMGIYKSSWNNGSSTNSIKRVWYVDEVRVGNATSTYESIKPALGNNLKLLTTTKTDNLSYKINDLQSDTEQTDDVEVYPTLAKRGSTVILKTSGVTVNVAQVSDVTGRLFHEQSFTGLTSIETGNLPNGLYFISLAGENHRKKHKFIITD</sequence>
<proteinExistence type="predicted"/>
<dbReference type="OrthoDB" id="652886at2"/>
<dbReference type="Gene3D" id="2.60.120.200">
    <property type="match status" value="1"/>
</dbReference>
<evidence type="ECO:0000313" key="3">
    <source>
        <dbReference type="Proteomes" id="UP000185924"/>
    </source>
</evidence>
<dbReference type="GO" id="GO:0005975">
    <property type="term" value="P:carbohydrate metabolic process"/>
    <property type="evidence" value="ECO:0007669"/>
    <property type="project" value="UniProtKB-ARBA"/>
</dbReference>
<dbReference type="STRING" id="1077936.SAMN05421545_0797"/>
<dbReference type="Proteomes" id="UP000185924">
    <property type="component" value="Unassembled WGS sequence"/>
</dbReference>
<dbReference type="Gene3D" id="2.60.120.260">
    <property type="entry name" value="Galactose-binding domain-like"/>
    <property type="match status" value="1"/>
</dbReference>
<dbReference type="InterPro" id="IPR008979">
    <property type="entry name" value="Galactose-bd-like_sf"/>
</dbReference>
<feature type="signal peptide" evidence="1">
    <location>
        <begin position="1"/>
        <end position="20"/>
    </location>
</feature>
<accession>A0A1N6UBF3</accession>
<dbReference type="AlphaFoldDB" id="A0A1N6UBF3"/>
<dbReference type="SUPFAM" id="SSF49899">
    <property type="entry name" value="Concanavalin A-like lectins/glucanases"/>
    <property type="match status" value="1"/>
</dbReference>
<reference evidence="3" key="1">
    <citation type="submission" date="2017-01" db="EMBL/GenBank/DDBJ databases">
        <authorList>
            <person name="Varghese N."/>
            <person name="Submissions S."/>
        </authorList>
    </citation>
    <scope>NUCLEOTIDE SEQUENCE [LARGE SCALE GENOMIC DNA]</scope>
    <source>
        <strain evidence="3">DM9</strain>
    </source>
</reference>
<dbReference type="SUPFAM" id="SSF49785">
    <property type="entry name" value="Galactose-binding domain-like"/>
    <property type="match status" value="1"/>
</dbReference>
<organism evidence="2 3">
    <name type="scientific">Pontibacter lucknowensis</name>
    <dbReference type="NCBI Taxonomy" id="1077936"/>
    <lineage>
        <taxon>Bacteria</taxon>
        <taxon>Pseudomonadati</taxon>
        <taxon>Bacteroidota</taxon>
        <taxon>Cytophagia</taxon>
        <taxon>Cytophagales</taxon>
        <taxon>Hymenobacteraceae</taxon>
        <taxon>Pontibacter</taxon>
    </lineage>
</organism>